<accession>A0A392RTF3</accession>
<evidence type="ECO:0000313" key="1">
    <source>
        <dbReference type="EMBL" id="MCI39918.1"/>
    </source>
</evidence>
<dbReference type="EMBL" id="LXQA010273571">
    <property type="protein sequence ID" value="MCI39918.1"/>
    <property type="molecule type" value="Genomic_DNA"/>
</dbReference>
<name>A0A392RTF3_9FABA</name>
<comment type="caution">
    <text evidence="1">The sequence shown here is derived from an EMBL/GenBank/DDBJ whole genome shotgun (WGS) entry which is preliminary data.</text>
</comment>
<sequence>MTGNLNRRRVIIELMNYSQILRNSLRIQPVLLNDKHAEAIKTRK</sequence>
<protein>
    <submittedName>
        <fullName evidence="1">Uncharacterized protein</fullName>
    </submittedName>
</protein>
<evidence type="ECO:0000313" key="2">
    <source>
        <dbReference type="Proteomes" id="UP000265520"/>
    </source>
</evidence>
<dbReference type="AlphaFoldDB" id="A0A392RTF3"/>
<reference evidence="1 2" key="1">
    <citation type="journal article" date="2018" name="Front. Plant Sci.">
        <title>Red Clover (Trifolium pratense) and Zigzag Clover (T. medium) - A Picture of Genomic Similarities and Differences.</title>
        <authorList>
            <person name="Dluhosova J."/>
            <person name="Istvanek J."/>
            <person name="Nedelnik J."/>
            <person name="Repkova J."/>
        </authorList>
    </citation>
    <scope>NUCLEOTIDE SEQUENCE [LARGE SCALE GENOMIC DNA]</scope>
    <source>
        <strain evidence="2">cv. 10/8</strain>
        <tissue evidence="1">Leaf</tissue>
    </source>
</reference>
<proteinExistence type="predicted"/>
<keyword evidence="2" id="KW-1185">Reference proteome</keyword>
<organism evidence="1 2">
    <name type="scientific">Trifolium medium</name>
    <dbReference type="NCBI Taxonomy" id="97028"/>
    <lineage>
        <taxon>Eukaryota</taxon>
        <taxon>Viridiplantae</taxon>
        <taxon>Streptophyta</taxon>
        <taxon>Embryophyta</taxon>
        <taxon>Tracheophyta</taxon>
        <taxon>Spermatophyta</taxon>
        <taxon>Magnoliopsida</taxon>
        <taxon>eudicotyledons</taxon>
        <taxon>Gunneridae</taxon>
        <taxon>Pentapetalae</taxon>
        <taxon>rosids</taxon>
        <taxon>fabids</taxon>
        <taxon>Fabales</taxon>
        <taxon>Fabaceae</taxon>
        <taxon>Papilionoideae</taxon>
        <taxon>50 kb inversion clade</taxon>
        <taxon>NPAAA clade</taxon>
        <taxon>Hologalegina</taxon>
        <taxon>IRL clade</taxon>
        <taxon>Trifolieae</taxon>
        <taxon>Trifolium</taxon>
    </lineage>
</organism>
<dbReference type="Proteomes" id="UP000265520">
    <property type="component" value="Unassembled WGS sequence"/>
</dbReference>